<dbReference type="RefSeq" id="WP_208115497.1">
    <property type="nucleotide sequence ID" value="NZ_SNXZ01000001.1"/>
</dbReference>
<dbReference type="SUPFAM" id="SSF56801">
    <property type="entry name" value="Acetyl-CoA synthetase-like"/>
    <property type="match status" value="1"/>
</dbReference>
<dbReference type="Gene3D" id="3.30.300.30">
    <property type="match status" value="1"/>
</dbReference>
<feature type="domain" description="AMP-dependent synthetase/ligase" evidence="4">
    <location>
        <begin position="17"/>
        <end position="372"/>
    </location>
</feature>
<dbReference type="InterPro" id="IPR042099">
    <property type="entry name" value="ANL_N_sf"/>
</dbReference>
<dbReference type="InterPro" id="IPR000873">
    <property type="entry name" value="AMP-dep_synth/lig_dom"/>
</dbReference>
<protein>
    <submittedName>
        <fullName evidence="6">Long-chain acyl-CoA synthetase</fullName>
    </submittedName>
</protein>
<proteinExistence type="inferred from homology"/>
<gene>
    <name evidence="6" type="ORF">EV186_1011573</name>
</gene>
<dbReference type="Pfam" id="PF00501">
    <property type="entry name" value="AMP-binding"/>
    <property type="match status" value="1"/>
</dbReference>
<dbReference type="GO" id="GO:0006631">
    <property type="term" value="P:fatty acid metabolic process"/>
    <property type="evidence" value="ECO:0007669"/>
    <property type="project" value="TreeGrafter"/>
</dbReference>
<accession>A0A4R6SNB0</accession>
<evidence type="ECO:0000256" key="3">
    <source>
        <dbReference type="SAM" id="MobiDB-lite"/>
    </source>
</evidence>
<dbReference type="EMBL" id="SNXZ01000001">
    <property type="protein sequence ID" value="TDQ05599.1"/>
    <property type="molecule type" value="Genomic_DNA"/>
</dbReference>
<dbReference type="Gene3D" id="3.40.50.12780">
    <property type="entry name" value="N-terminal domain of ligase-like"/>
    <property type="match status" value="1"/>
</dbReference>
<dbReference type="InterPro" id="IPR045851">
    <property type="entry name" value="AMP-bd_C_sf"/>
</dbReference>
<dbReference type="InterPro" id="IPR025110">
    <property type="entry name" value="AMP-bd_C"/>
</dbReference>
<sequence>MPEKAPEQPGNLADLVARAARRVPEHRALIDLAAGRTLTWAETDRAVDAYARVLAEAGLAAGDRVMLRLPAGAPLCVALFAVSRAGGIAVPVAADGPEREVRRVLEHSGAKLVVGGDALDGSTLVSPPDLDVSDTESVESTTQGEDIAVLCYTSGTVSAPRGVMLSHRALLANVTQCAQLKPAPVTATDRVLLAVPLHHVYGLGPGLLQIAAAGATAVLMDHFGTDAALQACLEHKVTAIVGVPPMYQAFATVAEDRLDAALAHARLLTSGAAPLPQTVLARIRALTGLSVFEGYGLTETGPVLTSTLVGGYAKPGSVGRALPGVELRLVDSDGTPVGDLDDPDETLADTSTGEDTTGLVSARGANLFSGYWPDGAHGPDAEGWFRTGDVGYFDAEGDLHLVDRATDLVIVNGFNVYPHEVEEVLGELAGVAEAAVVGEPDERTGERVRAVLVLADGAELTVEQVRAHCGERLAKFKVPSVVEFADALPHSVTGKVRRASLRGNLPA</sequence>
<keyword evidence="2" id="KW-0436">Ligase</keyword>
<evidence type="ECO:0000256" key="1">
    <source>
        <dbReference type="ARBA" id="ARBA00006432"/>
    </source>
</evidence>
<evidence type="ECO:0000259" key="4">
    <source>
        <dbReference type="Pfam" id="PF00501"/>
    </source>
</evidence>
<feature type="domain" description="AMP-binding enzyme C-terminal" evidence="5">
    <location>
        <begin position="420"/>
        <end position="495"/>
    </location>
</feature>
<name>A0A4R6SNB0_LABRH</name>
<keyword evidence="7" id="KW-1185">Reference proteome</keyword>
<dbReference type="Pfam" id="PF13193">
    <property type="entry name" value="AMP-binding_C"/>
    <property type="match status" value="1"/>
</dbReference>
<feature type="region of interest" description="Disordered" evidence="3">
    <location>
        <begin position="332"/>
        <end position="356"/>
    </location>
</feature>
<dbReference type="PANTHER" id="PTHR43201">
    <property type="entry name" value="ACYL-COA SYNTHETASE"/>
    <property type="match status" value="1"/>
</dbReference>
<evidence type="ECO:0000256" key="2">
    <source>
        <dbReference type="ARBA" id="ARBA00022598"/>
    </source>
</evidence>
<reference evidence="6 7" key="1">
    <citation type="submission" date="2019-03" db="EMBL/GenBank/DDBJ databases">
        <title>Genomic Encyclopedia of Type Strains, Phase IV (KMG-IV): sequencing the most valuable type-strain genomes for metagenomic binning, comparative biology and taxonomic classification.</title>
        <authorList>
            <person name="Goeker M."/>
        </authorList>
    </citation>
    <scope>NUCLEOTIDE SEQUENCE [LARGE SCALE GENOMIC DNA]</scope>
    <source>
        <strain evidence="6 7">DSM 45361</strain>
    </source>
</reference>
<comment type="caution">
    <text evidence="6">The sequence shown here is derived from an EMBL/GenBank/DDBJ whole genome shotgun (WGS) entry which is preliminary data.</text>
</comment>
<dbReference type="GO" id="GO:0031956">
    <property type="term" value="F:medium-chain fatty acid-CoA ligase activity"/>
    <property type="evidence" value="ECO:0007669"/>
    <property type="project" value="TreeGrafter"/>
</dbReference>
<organism evidence="6 7">
    <name type="scientific">Labedaea rhizosphaerae</name>
    <dbReference type="NCBI Taxonomy" id="598644"/>
    <lineage>
        <taxon>Bacteria</taxon>
        <taxon>Bacillati</taxon>
        <taxon>Actinomycetota</taxon>
        <taxon>Actinomycetes</taxon>
        <taxon>Pseudonocardiales</taxon>
        <taxon>Pseudonocardiaceae</taxon>
        <taxon>Labedaea</taxon>
    </lineage>
</organism>
<dbReference type="Proteomes" id="UP000295444">
    <property type="component" value="Unassembled WGS sequence"/>
</dbReference>
<evidence type="ECO:0000313" key="6">
    <source>
        <dbReference type="EMBL" id="TDQ05599.1"/>
    </source>
</evidence>
<evidence type="ECO:0000259" key="5">
    <source>
        <dbReference type="Pfam" id="PF13193"/>
    </source>
</evidence>
<comment type="similarity">
    <text evidence="1">Belongs to the ATP-dependent AMP-binding enzyme family.</text>
</comment>
<dbReference type="AlphaFoldDB" id="A0A4R6SNB0"/>
<evidence type="ECO:0000313" key="7">
    <source>
        <dbReference type="Proteomes" id="UP000295444"/>
    </source>
</evidence>
<dbReference type="PANTHER" id="PTHR43201:SF5">
    <property type="entry name" value="MEDIUM-CHAIN ACYL-COA LIGASE ACSF2, MITOCHONDRIAL"/>
    <property type="match status" value="1"/>
</dbReference>